<evidence type="ECO:0000313" key="2">
    <source>
        <dbReference type="Proteomes" id="UP000500870"/>
    </source>
</evidence>
<evidence type="ECO:0000313" key="1">
    <source>
        <dbReference type="EMBL" id="QIX22586.1"/>
    </source>
</evidence>
<sequence length="199" mass="22020">MLTKNETEFLRTQGLTAVDVYDRRGQSSASWKAGVRSAGKTVALGTPCTSKGHRLRTRSGHCAQCDTAKLSYQKRHDTEGYIYVAGSKVAKLLKVGTCVDIVQRRRNLRNQMYGGISDWEMLFTAKVDAGGKVEGDALARLSKHKVVRMYEKDGKTQEAAEMLKTSFSAVLAAIQETLKSAKATEIRKALMTTDYEFKS</sequence>
<name>A0A6H0ZP47_9HYPH</name>
<dbReference type="Proteomes" id="UP000500870">
    <property type="component" value="Chromosome 1"/>
</dbReference>
<dbReference type="AlphaFoldDB" id="A0A6H0ZP47"/>
<dbReference type="RefSeq" id="WP_169692004.1">
    <property type="nucleotide sequence ID" value="NZ_CP050898.1"/>
</dbReference>
<accession>A0A6H0ZP47</accession>
<organism evidence="1 2">
    <name type="scientific">Agrobacterium pusense</name>
    <dbReference type="NCBI Taxonomy" id="648995"/>
    <lineage>
        <taxon>Bacteria</taxon>
        <taxon>Pseudomonadati</taxon>
        <taxon>Pseudomonadota</taxon>
        <taxon>Alphaproteobacteria</taxon>
        <taxon>Hyphomicrobiales</taxon>
        <taxon>Rhizobiaceae</taxon>
        <taxon>Rhizobium/Agrobacterium group</taxon>
        <taxon>Agrobacterium</taxon>
    </lineage>
</organism>
<dbReference type="EMBL" id="CP050898">
    <property type="protein sequence ID" value="QIX22586.1"/>
    <property type="molecule type" value="Genomic_DNA"/>
</dbReference>
<reference evidence="1 2" key="1">
    <citation type="submission" date="2020-04" db="EMBL/GenBank/DDBJ databases">
        <title>FDA dAtabase for Regulatory Grade micrObial Sequences (FDA-ARGOS): Supporting development and validation of Infectious Disease Dx tests.</title>
        <authorList>
            <person name="Sciortino C."/>
            <person name="Tallon L."/>
            <person name="Sadzewicz L."/>
            <person name="Vavikolanu K."/>
            <person name="Mehta A."/>
            <person name="Aluvathingal J."/>
            <person name="Nadendla S."/>
            <person name="Nandy P."/>
            <person name="Geyer C."/>
            <person name="Yan Y."/>
            <person name="Sichtig H."/>
        </authorList>
    </citation>
    <scope>NUCLEOTIDE SEQUENCE [LARGE SCALE GENOMIC DNA]</scope>
    <source>
        <strain evidence="1 2">FDAARGOS_633</strain>
    </source>
</reference>
<proteinExistence type="predicted"/>
<gene>
    <name evidence="1" type="ORF">FOB41_16270</name>
</gene>
<protein>
    <submittedName>
        <fullName evidence="1">Uncharacterized protein</fullName>
    </submittedName>
</protein>